<proteinExistence type="predicted"/>
<dbReference type="InterPro" id="IPR015421">
    <property type="entry name" value="PyrdxlP-dep_Trfase_major"/>
</dbReference>
<gene>
    <name evidence="1" type="ORF">JOC27_002122</name>
</gene>
<keyword evidence="1" id="KW-0032">Aminotransferase</keyword>
<dbReference type="SUPFAM" id="SSF53383">
    <property type="entry name" value="PLP-dependent transferases"/>
    <property type="match status" value="1"/>
</dbReference>
<dbReference type="PANTHER" id="PTHR43799:SF1">
    <property type="entry name" value="ASPARTATE AMINOTRANSFERASE"/>
    <property type="match status" value="1"/>
</dbReference>
<dbReference type="Gene3D" id="3.40.640.10">
    <property type="entry name" value="Type I PLP-dependent aspartate aminotransferase-like (Major domain)"/>
    <property type="match status" value="1"/>
</dbReference>
<organism evidence="1 2">
    <name type="scientific">Sporolactobacillus spathodeae</name>
    <dbReference type="NCBI Taxonomy" id="1465502"/>
    <lineage>
        <taxon>Bacteria</taxon>
        <taxon>Bacillati</taxon>
        <taxon>Bacillota</taxon>
        <taxon>Bacilli</taxon>
        <taxon>Bacillales</taxon>
        <taxon>Sporolactobacillaceae</taxon>
        <taxon>Sporolactobacillus</taxon>
    </lineage>
</organism>
<accession>A0ABS2QA85</accession>
<dbReference type="PANTHER" id="PTHR43799">
    <property type="entry name" value="AMINOTRANSFERASE, PUTATIVE-RELATED"/>
    <property type="match status" value="1"/>
</dbReference>
<dbReference type="RefSeq" id="WP_205007216.1">
    <property type="nucleotide sequence ID" value="NZ_CBCRXA010000021.1"/>
</dbReference>
<sequence length="426" mass="47415">MTDLRTLDRTELENLYSRLEKQYLAFKSKNLALNMSRGKPSPDQLELSSGLFDSLDARTNKTADNIDVRNYGGVDGIREAKELFAEIFAVRPSEVIVGGNSSLTMMYDTISRALLKGVRDSELPWGKLPQIKFLCPSPGYDRHFAICEALGIEMIPIDMLDDGPDMDKIEELVRKDDTIKGIWCVPKYSNPGGIIYSDEVVDRLAMMETKAADFKIFWDDAYTVHHLTDNPPHLKNILQACSKAGHADRVFIFASTSKVTFPGSGVAAMAASEANIKFILDQLSVQMIGPDKINQLRHVRFLKNLDHINEHMKKHAKLIKPKFDLVLHELEAQLGDQRIASWSNPKGGYFISLNTLDGCAAEVVKRAAAVGVKLTKAGATFPYGKDPKDRNIRIAPTFPSLAELKMAIDVLCLCVQMVSVEKLLTN</sequence>
<dbReference type="GO" id="GO:0008483">
    <property type="term" value="F:transaminase activity"/>
    <property type="evidence" value="ECO:0007669"/>
    <property type="project" value="UniProtKB-KW"/>
</dbReference>
<dbReference type="Gene3D" id="3.90.1150.10">
    <property type="entry name" value="Aspartate Aminotransferase, domain 1"/>
    <property type="match status" value="1"/>
</dbReference>
<dbReference type="InterPro" id="IPR024551">
    <property type="entry name" value="AspAT_Ic"/>
</dbReference>
<comment type="caution">
    <text evidence="1">The sequence shown here is derived from an EMBL/GenBank/DDBJ whole genome shotgun (WGS) entry which is preliminary data.</text>
</comment>
<dbReference type="EMBL" id="JAFBEV010000021">
    <property type="protein sequence ID" value="MBM7658660.1"/>
    <property type="molecule type" value="Genomic_DNA"/>
</dbReference>
<reference evidence="1 2" key="1">
    <citation type="submission" date="2021-01" db="EMBL/GenBank/DDBJ databases">
        <title>Genomic Encyclopedia of Type Strains, Phase IV (KMG-IV): sequencing the most valuable type-strain genomes for metagenomic binning, comparative biology and taxonomic classification.</title>
        <authorList>
            <person name="Goeker M."/>
        </authorList>
    </citation>
    <scope>NUCLEOTIDE SEQUENCE [LARGE SCALE GENOMIC DNA]</scope>
    <source>
        <strain evidence="1 2">DSM 100968</strain>
    </source>
</reference>
<dbReference type="CDD" id="cd00609">
    <property type="entry name" value="AAT_like"/>
    <property type="match status" value="1"/>
</dbReference>
<protein>
    <submittedName>
        <fullName evidence="1">Aspartate/methionine/tyrosine aminotransferase</fullName>
    </submittedName>
</protein>
<keyword evidence="2" id="KW-1185">Reference proteome</keyword>
<dbReference type="InterPro" id="IPR015422">
    <property type="entry name" value="PyrdxlP-dep_Trfase_small"/>
</dbReference>
<keyword evidence="1" id="KW-0808">Transferase</keyword>
<name>A0ABS2QA85_9BACL</name>
<dbReference type="Proteomes" id="UP000823201">
    <property type="component" value="Unassembled WGS sequence"/>
</dbReference>
<evidence type="ECO:0000313" key="1">
    <source>
        <dbReference type="EMBL" id="MBM7658660.1"/>
    </source>
</evidence>
<dbReference type="InterPro" id="IPR015424">
    <property type="entry name" value="PyrdxlP-dep_Trfase"/>
</dbReference>
<evidence type="ECO:0000313" key="2">
    <source>
        <dbReference type="Proteomes" id="UP000823201"/>
    </source>
</evidence>
<dbReference type="Pfam" id="PF12897">
    <property type="entry name" value="Asp_aminotransf"/>
    <property type="match status" value="1"/>
</dbReference>